<dbReference type="EMBL" id="GL988041">
    <property type="protein sequence ID" value="EGS20379.1"/>
    <property type="molecule type" value="Genomic_DNA"/>
</dbReference>
<dbReference type="OrthoDB" id="1935484at2759"/>
<proteinExistence type="predicted"/>
<dbReference type="GeneID" id="18256244"/>
<dbReference type="eggNOG" id="KOG2533">
    <property type="taxonomic scope" value="Eukaryota"/>
</dbReference>
<dbReference type="GO" id="GO:0016020">
    <property type="term" value="C:membrane"/>
    <property type="evidence" value="ECO:0007669"/>
    <property type="project" value="UniProtKB-SubCell"/>
</dbReference>
<protein>
    <submittedName>
        <fullName evidence="7">Uncharacterized protein</fullName>
    </submittedName>
</protein>
<sequence length="280" mass="32506">MPASATQTKTWFRPKGMFTDREVGIIVNRVLRDDPSKGDMNNREGITLQRLWEVFKEYDLWPMYILGIVGFIPQGPVSAYWTLTLRSLGFNPFVTNLLTIPSTIFHILNLIFITHLSERLDERTLVSMLMPLWTLPCMIALRFWPRLIDDAWGTYALITVLLSYPYCHAILAAWTSKNANNVGTRTVASALYNISVQLGHVCYSFAYQDYDKPYYRHGNTKLLAVNILSIALFLATKAYYIWRNKQKDKIWDSMTEDEKSEYIRCSTDKGCKRLDFRFAH</sequence>
<dbReference type="OMA" id="CIMNIAL"/>
<dbReference type="RefSeq" id="XP_006692675.1">
    <property type="nucleotide sequence ID" value="XM_006692612.1"/>
</dbReference>
<dbReference type="PANTHER" id="PTHR43791">
    <property type="entry name" value="PERMEASE-RELATED"/>
    <property type="match status" value="1"/>
</dbReference>
<dbReference type="KEGG" id="cthr:CTHT_0022060"/>
<evidence type="ECO:0000256" key="2">
    <source>
        <dbReference type="ARBA" id="ARBA00022448"/>
    </source>
</evidence>
<dbReference type="HOGENOM" id="CLU_001265_2_0_1"/>
<dbReference type="AlphaFoldDB" id="G0S403"/>
<dbReference type="Gene3D" id="1.20.1250.20">
    <property type="entry name" value="MFS general substrate transporter like domains"/>
    <property type="match status" value="1"/>
</dbReference>
<dbReference type="PANTHER" id="PTHR43791:SF29">
    <property type="entry name" value="MAJOR FACILITATOR SUPERFAMILY (MFS) PROFILE DOMAIN-CONTAINING PROTEIN"/>
    <property type="match status" value="1"/>
</dbReference>
<dbReference type="FunFam" id="1.20.1250.20:FF:000247">
    <property type="entry name" value="MFS general substrate transporter"/>
    <property type="match status" value="1"/>
</dbReference>
<dbReference type="GO" id="GO:0022857">
    <property type="term" value="F:transmembrane transporter activity"/>
    <property type="evidence" value="ECO:0007669"/>
    <property type="project" value="TreeGrafter"/>
</dbReference>
<keyword evidence="5 6" id="KW-0472">Membrane</keyword>
<gene>
    <name evidence="7" type="ORF">CTHT_0022060</name>
</gene>
<name>G0S403_CHATD</name>
<dbReference type="SUPFAM" id="SSF103473">
    <property type="entry name" value="MFS general substrate transporter"/>
    <property type="match status" value="1"/>
</dbReference>
<feature type="transmembrane region" description="Helical" evidence="6">
    <location>
        <begin position="186"/>
        <end position="207"/>
    </location>
</feature>
<evidence type="ECO:0000256" key="4">
    <source>
        <dbReference type="ARBA" id="ARBA00022989"/>
    </source>
</evidence>
<keyword evidence="3 6" id="KW-0812">Transmembrane</keyword>
<feature type="transmembrane region" description="Helical" evidence="6">
    <location>
        <begin position="60"/>
        <end position="81"/>
    </location>
</feature>
<evidence type="ECO:0000256" key="1">
    <source>
        <dbReference type="ARBA" id="ARBA00004141"/>
    </source>
</evidence>
<evidence type="ECO:0000256" key="6">
    <source>
        <dbReference type="SAM" id="Phobius"/>
    </source>
</evidence>
<dbReference type="InterPro" id="IPR036259">
    <property type="entry name" value="MFS_trans_sf"/>
</dbReference>
<comment type="subcellular location">
    <subcellularLocation>
        <location evidence="1">Membrane</location>
        <topology evidence="1">Multi-pass membrane protein</topology>
    </subcellularLocation>
</comment>
<reference evidence="7 8" key="1">
    <citation type="journal article" date="2011" name="Cell">
        <title>Insight into structure and assembly of the nuclear pore complex by utilizing the genome of a eukaryotic thermophile.</title>
        <authorList>
            <person name="Amlacher S."/>
            <person name="Sarges P."/>
            <person name="Flemming D."/>
            <person name="van Noort V."/>
            <person name="Kunze R."/>
            <person name="Devos D.P."/>
            <person name="Arumugam M."/>
            <person name="Bork P."/>
            <person name="Hurt E."/>
        </authorList>
    </citation>
    <scope>NUCLEOTIDE SEQUENCE [LARGE SCALE GENOMIC DNA]</scope>
    <source>
        <strain evidence="8">DSM 1495 / CBS 144.50 / IMI 039719</strain>
    </source>
</reference>
<keyword evidence="8" id="KW-1185">Reference proteome</keyword>
<keyword evidence="4 6" id="KW-1133">Transmembrane helix</keyword>
<evidence type="ECO:0000313" key="8">
    <source>
        <dbReference type="Proteomes" id="UP000008066"/>
    </source>
</evidence>
<evidence type="ECO:0000256" key="5">
    <source>
        <dbReference type="ARBA" id="ARBA00023136"/>
    </source>
</evidence>
<keyword evidence="2" id="KW-0813">Transport</keyword>
<evidence type="ECO:0000256" key="3">
    <source>
        <dbReference type="ARBA" id="ARBA00022692"/>
    </source>
</evidence>
<feature type="transmembrane region" description="Helical" evidence="6">
    <location>
        <begin position="93"/>
        <end position="113"/>
    </location>
</feature>
<accession>G0S403</accession>
<feature type="transmembrane region" description="Helical" evidence="6">
    <location>
        <begin position="222"/>
        <end position="242"/>
    </location>
</feature>
<feature type="transmembrane region" description="Helical" evidence="6">
    <location>
        <begin position="151"/>
        <end position="174"/>
    </location>
</feature>
<organism evidence="8">
    <name type="scientific">Chaetomium thermophilum (strain DSM 1495 / CBS 144.50 / IMI 039719)</name>
    <name type="common">Thermochaetoides thermophila</name>
    <dbReference type="NCBI Taxonomy" id="759272"/>
    <lineage>
        <taxon>Eukaryota</taxon>
        <taxon>Fungi</taxon>
        <taxon>Dikarya</taxon>
        <taxon>Ascomycota</taxon>
        <taxon>Pezizomycotina</taxon>
        <taxon>Sordariomycetes</taxon>
        <taxon>Sordariomycetidae</taxon>
        <taxon>Sordariales</taxon>
        <taxon>Chaetomiaceae</taxon>
        <taxon>Thermochaetoides</taxon>
    </lineage>
</organism>
<evidence type="ECO:0000313" key="7">
    <source>
        <dbReference type="EMBL" id="EGS20379.1"/>
    </source>
</evidence>
<dbReference type="Proteomes" id="UP000008066">
    <property type="component" value="Unassembled WGS sequence"/>
</dbReference>
<feature type="transmembrane region" description="Helical" evidence="6">
    <location>
        <begin position="125"/>
        <end position="145"/>
    </location>
</feature>